<evidence type="ECO:0000313" key="10">
    <source>
        <dbReference type="Proteomes" id="UP001312865"/>
    </source>
</evidence>
<name>A0ABU8HA97_9BACI</name>
<dbReference type="CDD" id="cd06354">
    <property type="entry name" value="PBP1_PrnA-like"/>
    <property type="match status" value="1"/>
</dbReference>
<evidence type="ECO:0000256" key="3">
    <source>
        <dbReference type="ARBA" id="ARBA00022475"/>
    </source>
</evidence>
<accession>A0ABU8HA97</accession>
<keyword evidence="5" id="KW-0472">Membrane</keyword>
<dbReference type="InterPro" id="IPR028082">
    <property type="entry name" value="Peripla_BP_I"/>
</dbReference>
<protein>
    <submittedName>
        <fullName evidence="9">BMP family protein</fullName>
    </submittedName>
</protein>
<feature type="domain" description="ABC transporter substrate-binding protein PnrA-like" evidence="8">
    <location>
        <begin position="42"/>
        <end position="356"/>
    </location>
</feature>
<evidence type="ECO:0000256" key="4">
    <source>
        <dbReference type="ARBA" id="ARBA00022729"/>
    </source>
</evidence>
<dbReference type="PANTHER" id="PTHR34296:SF2">
    <property type="entry name" value="ABC TRANSPORTER GUANOSINE-BINDING PROTEIN NUPN"/>
    <property type="match status" value="1"/>
</dbReference>
<dbReference type="Proteomes" id="UP001312865">
    <property type="component" value="Unassembled WGS sequence"/>
</dbReference>
<dbReference type="EMBL" id="JBBAXC010000002">
    <property type="protein sequence ID" value="MEI5906246.1"/>
    <property type="molecule type" value="Genomic_DNA"/>
</dbReference>
<keyword evidence="6" id="KW-0449">Lipoprotein</keyword>
<sequence>MKKRKFGLALSLILAAGTILGACGSKDEEKAGNTAETESEFSVAMVTDTGGIDDKSFNQSAWVGLEAFGAENGLKEGKGGYNYLQSKSDADYSTNLNTLVREDFNLVYGIGFLMVDAIAEIAEQRPEVNFGIVDGVVEQDNVASITFKEQEGSFLAGVAAGLATKSNKIGFIGGMEIEVIERFEVGFLAGVEAVNPDAEVDVKYAGDFNKPELAQPIASSMYSSGADVIFHAAGGTGKGLFKEAKDLKQKDPERVLWAIGVDSDQSAEGEVEVNGEKKNIILTSALKRVDRAVQDVATKAMNDEFPGGEVISYGLAEDGVGLAELNEELENKADILSAVEEWTAKIKNGEIEVPETRDQL</sequence>
<dbReference type="InterPro" id="IPR003760">
    <property type="entry name" value="PnrA-like"/>
</dbReference>
<evidence type="ECO:0000256" key="6">
    <source>
        <dbReference type="ARBA" id="ARBA00023288"/>
    </source>
</evidence>
<dbReference type="RefSeq" id="WP_336585663.1">
    <property type="nucleotide sequence ID" value="NZ_JBBAXC010000002.1"/>
</dbReference>
<feature type="signal peptide" evidence="7">
    <location>
        <begin position="1"/>
        <end position="21"/>
    </location>
</feature>
<dbReference type="SUPFAM" id="SSF53822">
    <property type="entry name" value="Periplasmic binding protein-like I"/>
    <property type="match status" value="1"/>
</dbReference>
<feature type="chain" id="PRO_5045255174" evidence="7">
    <location>
        <begin position="22"/>
        <end position="360"/>
    </location>
</feature>
<gene>
    <name evidence="9" type="ORF">WAK64_04060</name>
</gene>
<evidence type="ECO:0000256" key="5">
    <source>
        <dbReference type="ARBA" id="ARBA00023136"/>
    </source>
</evidence>
<dbReference type="InterPro" id="IPR050957">
    <property type="entry name" value="BMP_lipoprotein"/>
</dbReference>
<dbReference type="PANTHER" id="PTHR34296">
    <property type="entry name" value="TRANSCRIPTIONAL ACTIVATOR PROTEIN MED"/>
    <property type="match status" value="1"/>
</dbReference>
<evidence type="ECO:0000256" key="1">
    <source>
        <dbReference type="ARBA" id="ARBA00004193"/>
    </source>
</evidence>
<comment type="similarity">
    <text evidence="2">Belongs to the BMP lipoprotein family.</text>
</comment>
<dbReference type="Pfam" id="PF02608">
    <property type="entry name" value="Bmp"/>
    <property type="match status" value="1"/>
</dbReference>
<evidence type="ECO:0000256" key="7">
    <source>
        <dbReference type="SAM" id="SignalP"/>
    </source>
</evidence>
<dbReference type="PROSITE" id="PS51257">
    <property type="entry name" value="PROKAR_LIPOPROTEIN"/>
    <property type="match status" value="1"/>
</dbReference>
<comment type="subcellular location">
    <subcellularLocation>
        <location evidence="1">Cell membrane</location>
        <topology evidence="1">Lipid-anchor</topology>
    </subcellularLocation>
</comment>
<keyword evidence="4 7" id="KW-0732">Signal</keyword>
<dbReference type="Gene3D" id="3.40.50.2300">
    <property type="match status" value="2"/>
</dbReference>
<reference evidence="9 10" key="1">
    <citation type="journal article" date="2018" name="J. Microbiol.">
        <title>Bacillus spongiae sp. nov., isolated from sponge of Jeju Island.</title>
        <authorList>
            <person name="Lee G.E."/>
            <person name="Im W.T."/>
            <person name="Park J.S."/>
        </authorList>
    </citation>
    <scope>NUCLEOTIDE SEQUENCE [LARGE SCALE GENOMIC DNA]</scope>
    <source>
        <strain evidence="9 10">135PIL107-10</strain>
    </source>
</reference>
<evidence type="ECO:0000313" key="9">
    <source>
        <dbReference type="EMBL" id="MEI5906246.1"/>
    </source>
</evidence>
<keyword evidence="10" id="KW-1185">Reference proteome</keyword>
<keyword evidence="3" id="KW-1003">Cell membrane</keyword>
<evidence type="ECO:0000256" key="2">
    <source>
        <dbReference type="ARBA" id="ARBA00008610"/>
    </source>
</evidence>
<proteinExistence type="inferred from homology"/>
<comment type="caution">
    <text evidence="9">The sequence shown here is derived from an EMBL/GenBank/DDBJ whole genome shotgun (WGS) entry which is preliminary data.</text>
</comment>
<evidence type="ECO:0000259" key="8">
    <source>
        <dbReference type="Pfam" id="PF02608"/>
    </source>
</evidence>
<organism evidence="9 10">
    <name type="scientific">Bacillus spongiae</name>
    <dbReference type="NCBI Taxonomy" id="2683610"/>
    <lineage>
        <taxon>Bacteria</taxon>
        <taxon>Bacillati</taxon>
        <taxon>Bacillota</taxon>
        <taxon>Bacilli</taxon>
        <taxon>Bacillales</taxon>
        <taxon>Bacillaceae</taxon>
        <taxon>Bacillus</taxon>
    </lineage>
</organism>